<proteinExistence type="predicted"/>
<reference evidence="2 3" key="1">
    <citation type="journal article" date="2012" name="Stand. Genomic Sci.">
        <title>Genome sequence of the orange-pigmented seawater bacterium Owenweeksia hongkongensis type strain (UST20020801(T)).</title>
        <authorList>
            <person name="Riedel T."/>
            <person name="Held B."/>
            <person name="Nolan M."/>
            <person name="Lucas S."/>
            <person name="Lapidus A."/>
            <person name="Tice H."/>
            <person name="Del Rio T.G."/>
            <person name="Cheng J.F."/>
            <person name="Han C."/>
            <person name="Tapia R."/>
            <person name="Goodwin L.A."/>
            <person name="Pitluck S."/>
            <person name="Liolios K."/>
            <person name="Mavromatis K."/>
            <person name="Pagani I."/>
            <person name="Ivanova N."/>
            <person name="Mikhailova N."/>
            <person name="Pati A."/>
            <person name="Chen A."/>
            <person name="Palaniappan K."/>
            <person name="Rohde M."/>
            <person name="Tindall B.J."/>
            <person name="Detter J.C."/>
            <person name="Goker M."/>
            <person name="Woyke T."/>
            <person name="Bristow J."/>
            <person name="Eisen J.A."/>
            <person name="Markowitz V."/>
            <person name="Hugenholtz P."/>
            <person name="Klenk H.P."/>
            <person name="Kyrpides N.C."/>
        </authorList>
    </citation>
    <scope>NUCLEOTIDE SEQUENCE</scope>
    <source>
        <strain evidence="3">DSM 17368 / JCM 12287 / NRRL B-23963</strain>
    </source>
</reference>
<keyword evidence="1" id="KW-0812">Transmembrane</keyword>
<dbReference type="HOGENOM" id="CLU_3009968_0_0_10"/>
<name>G8R527_OWEHD</name>
<organism evidence="2 3">
    <name type="scientific">Owenweeksia hongkongensis (strain DSM 17368 / CIP 108786 / JCM 12287 / NRRL B-23963 / UST20020801)</name>
    <dbReference type="NCBI Taxonomy" id="926562"/>
    <lineage>
        <taxon>Bacteria</taxon>
        <taxon>Pseudomonadati</taxon>
        <taxon>Bacteroidota</taxon>
        <taxon>Flavobacteriia</taxon>
        <taxon>Flavobacteriales</taxon>
        <taxon>Owenweeksiaceae</taxon>
        <taxon>Owenweeksia</taxon>
    </lineage>
</organism>
<keyword evidence="3" id="KW-1185">Reference proteome</keyword>
<keyword evidence="1" id="KW-1133">Transmembrane helix</keyword>
<evidence type="ECO:0000313" key="2">
    <source>
        <dbReference type="EMBL" id="AEV31038.1"/>
    </source>
</evidence>
<accession>G8R527</accession>
<feature type="transmembrane region" description="Helical" evidence="1">
    <location>
        <begin position="28"/>
        <end position="46"/>
    </location>
</feature>
<evidence type="ECO:0000313" key="3">
    <source>
        <dbReference type="Proteomes" id="UP000005631"/>
    </source>
</evidence>
<dbReference type="Proteomes" id="UP000005631">
    <property type="component" value="Chromosome"/>
</dbReference>
<dbReference type="EMBL" id="CP003156">
    <property type="protein sequence ID" value="AEV31038.1"/>
    <property type="molecule type" value="Genomic_DNA"/>
</dbReference>
<gene>
    <name evidence="2" type="ordered locus">Oweho_0011</name>
</gene>
<feature type="transmembrane region" description="Helical" evidence="1">
    <location>
        <begin position="7"/>
        <end position="22"/>
    </location>
</feature>
<dbReference type="KEGG" id="oho:Oweho_0011"/>
<protein>
    <submittedName>
        <fullName evidence="2">Uncharacterized protein</fullName>
    </submittedName>
</protein>
<dbReference type="AlphaFoldDB" id="G8R527"/>
<evidence type="ECO:0000256" key="1">
    <source>
        <dbReference type="SAM" id="Phobius"/>
    </source>
</evidence>
<sequence length="56" mass="6253">MTIVGNILLIIKIFCVVIVANRDVIETSIIAFSGWFGGLWLFGATFDKLKEDFGMK</sequence>
<keyword evidence="1" id="KW-0472">Membrane</keyword>